<evidence type="ECO:0000256" key="7">
    <source>
        <dbReference type="SAM" id="MobiDB-lite"/>
    </source>
</evidence>
<dbReference type="InterPro" id="IPR003657">
    <property type="entry name" value="WRKY_dom"/>
</dbReference>
<keyword evidence="5" id="KW-0804">Transcription</keyword>
<evidence type="ECO:0000256" key="4">
    <source>
        <dbReference type="ARBA" id="ARBA00023125"/>
    </source>
</evidence>
<organism evidence="9 10">
    <name type="scientific">Vanilla planifolia</name>
    <name type="common">Vanilla</name>
    <dbReference type="NCBI Taxonomy" id="51239"/>
    <lineage>
        <taxon>Eukaryota</taxon>
        <taxon>Viridiplantae</taxon>
        <taxon>Streptophyta</taxon>
        <taxon>Embryophyta</taxon>
        <taxon>Tracheophyta</taxon>
        <taxon>Spermatophyta</taxon>
        <taxon>Magnoliopsida</taxon>
        <taxon>Liliopsida</taxon>
        <taxon>Asparagales</taxon>
        <taxon>Orchidaceae</taxon>
        <taxon>Vanilloideae</taxon>
        <taxon>Vanilleae</taxon>
        <taxon>Vanilla</taxon>
    </lineage>
</organism>
<accession>A0A835UND6</accession>
<name>A0A835UND6_VANPL</name>
<comment type="caution">
    <text evidence="9">The sequence shown here is derived from an EMBL/GenBank/DDBJ whole genome shotgun (WGS) entry which is preliminary data.</text>
</comment>
<dbReference type="Proteomes" id="UP000639772">
    <property type="component" value="Chromosome 9"/>
</dbReference>
<dbReference type="FunFam" id="2.20.25.80:FF:000006">
    <property type="entry name" value="WRKY transcription factor"/>
    <property type="match status" value="1"/>
</dbReference>
<evidence type="ECO:0000259" key="8">
    <source>
        <dbReference type="PROSITE" id="PS50811"/>
    </source>
</evidence>
<evidence type="ECO:0000256" key="6">
    <source>
        <dbReference type="ARBA" id="ARBA00023242"/>
    </source>
</evidence>
<keyword evidence="6" id="KW-0539">Nucleus</keyword>
<feature type="domain" description="WRKY" evidence="8">
    <location>
        <begin position="338"/>
        <end position="403"/>
    </location>
</feature>
<dbReference type="InterPro" id="IPR044810">
    <property type="entry name" value="WRKY_plant"/>
</dbReference>
<dbReference type="Pfam" id="PF03106">
    <property type="entry name" value="WRKY"/>
    <property type="match status" value="2"/>
</dbReference>
<dbReference type="SUPFAM" id="SSF118290">
    <property type="entry name" value="WRKY DNA-binding domain"/>
    <property type="match status" value="2"/>
</dbReference>
<protein>
    <recommendedName>
        <fullName evidence="8">WRKY domain-containing protein</fullName>
    </recommendedName>
</protein>
<dbReference type="GO" id="GO:0005634">
    <property type="term" value="C:nucleus"/>
    <property type="evidence" value="ECO:0007669"/>
    <property type="project" value="UniProtKB-SubCell"/>
</dbReference>
<sequence length="511" mass="56022">MASSKAGVEAASSSHNSLSFSTSAASAATYFRSPGDQGGTVERFSFASTHGFVPESMGSASPSPFFSIPGGLLNPAELLDSPMLFSSSNILASPTTGSFQAQNFNWKENGSHQELKGYDTKLYSNLSFQTLPRPATLQTSSFSNPSLTGEEGFKQCQNPPWGYHQPVTSETPTLQPRTKLEHKKLNISQTSRGQSRINDGYNWRKYGQKQVKGSDNPRSYYKCTHQSCPMKKKVERTLDGQITEIIYKGTHNHLKPESIRRNSSSFFHLQDSAHVDGQFGSPMDVLGSPENSSPSLGEDEIDGDEDAKKLKTEADHDWITASGSRSLREPKVVVQTTSNIDILDDGYRWRKYGQKVVKGNPNPRSYYKCTTSGCPVRKHVERASTDLTALLTTYEGKHNHDVPAPRGGGGTTNKPFNANNHHCNVGNYPAVLRSSAIANRHVASGPSYFGSAAGGFAPATLFPRQGNFVSSNLFADPHQAQLQHHPRQVESFSFKAKDEPRDDLFLDSFLS</sequence>
<dbReference type="InterPro" id="IPR036576">
    <property type="entry name" value="WRKY_dom_sf"/>
</dbReference>
<dbReference type="SMART" id="SM00774">
    <property type="entry name" value="WRKY"/>
    <property type="match status" value="2"/>
</dbReference>
<keyword evidence="4" id="KW-0238">DNA-binding</keyword>
<dbReference type="Gene3D" id="2.20.25.80">
    <property type="entry name" value="WRKY domain"/>
    <property type="match status" value="2"/>
</dbReference>
<feature type="domain" description="WRKY" evidence="8">
    <location>
        <begin position="192"/>
        <end position="256"/>
    </location>
</feature>
<dbReference type="PANTHER" id="PTHR31221">
    <property type="entry name" value="WRKY TRANSCRIPTION FACTOR PROTEIN 1-RELATED"/>
    <property type="match status" value="1"/>
</dbReference>
<dbReference type="GO" id="GO:0043565">
    <property type="term" value="F:sequence-specific DNA binding"/>
    <property type="evidence" value="ECO:0007669"/>
    <property type="project" value="InterPro"/>
</dbReference>
<feature type="region of interest" description="Disordered" evidence="7">
    <location>
        <begin position="278"/>
        <end position="303"/>
    </location>
</feature>
<evidence type="ECO:0000313" key="10">
    <source>
        <dbReference type="Proteomes" id="UP000639772"/>
    </source>
</evidence>
<gene>
    <name evidence="9" type="ORF">HPP92_017380</name>
</gene>
<evidence type="ECO:0000256" key="2">
    <source>
        <dbReference type="ARBA" id="ARBA00022737"/>
    </source>
</evidence>
<dbReference type="PANTHER" id="PTHR31221:SF1">
    <property type="entry name" value="WRKY TRANSCRIPTION FACTOR 33-RELATED"/>
    <property type="match status" value="1"/>
</dbReference>
<evidence type="ECO:0000256" key="5">
    <source>
        <dbReference type="ARBA" id="ARBA00023163"/>
    </source>
</evidence>
<dbReference type="EMBL" id="JADCNM010000009">
    <property type="protein sequence ID" value="KAG0468052.1"/>
    <property type="molecule type" value="Genomic_DNA"/>
</dbReference>
<dbReference type="AlphaFoldDB" id="A0A835UND6"/>
<evidence type="ECO:0000313" key="9">
    <source>
        <dbReference type="EMBL" id="KAG0468052.1"/>
    </source>
</evidence>
<proteinExistence type="predicted"/>
<dbReference type="GO" id="GO:0003700">
    <property type="term" value="F:DNA-binding transcription factor activity"/>
    <property type="evidence" value="ECO:0007669"/>
    <property type="project" value="InterPro"/>
</dbReference>
<reference evidence="9 10" key="1">
    <citation type="journal article" date="2020" name="Nat. Food">
        <title>A phased Vanilla planifolia genome enables genetic improvement of flavour and production.</title>
        <authorList>
            <person name="Hasing T."/>
            <person name="Tang H."/>
            <person name="Brym M."/>
            <person name="Khazi F."/>
            <person name="Huang T."/>
            <person name="Chambers A.H."/>
        </authorList>
    </citation>
    <scope>NUCLEOTIDE SEQUENCE [LARGE SCALE GENOMIC DNA]</scope>
    <source>
        <tissue evidence="9">Leaf</tissue>
    </source>
</reference>
<evidence type="ECO:0000256" key="1">
    <source>
        <dbReference type="ARBA" id="ARBA00004123"/>
    </source>
</evidence>
<dbReference type="OrthoDB" id="5065855at2759"/>
<dbReference type="PROSITE" id="PS50811">
    <property type="entry name" value="WRKY"/>
    <property type="match status" value="2"/>
</dbReference>
<keyword evidence="2" id="KW-0677">Repeat</keyword>
<keyword evidence="3" id="KW-0805">Transcription regulation</keyword>
<dbReference type="FunFam" id="2.20.25.80:FF:000001">
    <property type="entry name" value="WRKY transcription factor 33"/>
    <property type="match status" value="1"/>
</dbReference>
<comment type="subcellular location">
    <subcellularLocation>
        <location evidence="1">Nucleus</location>
    </subcellularLocation>
</comment>
<evidence type="ECO:0000256" key="3">
    <source>
        <dbReference type="ARBA" id="ARBA00023015"/>
    </source>
</evidence>